<dbReference type="PANTHER" id="PTHR35272:SF3">
    <property type="entry name" value="THIOL:DISULFIDE INTERCHANGE PROTEIN DSBC"/>
    <property type="match status" value="1"/>
</dbReference>
<evidence type="ECO:0000313" key="9">
    <source>
        <dbReference type="EMBL" id="SUZ64359.1"/>
    </source>
</evidence>
<evidence type="ECO:0000256" key="4">
    <source>
        <dbReference type="ARBA" id="ARBA00022764"/>
    </source>
</evidence>
<evidence type="ECO:0000256" key="2">
    <source>
        <dbReference type="ARBA" id="ARBA00009813"/>
    </source>
</evidence>
<proteinExistence type="inferred from homology"/>
<dbReference type="PANTHER" id="PTHR35272">
    <property type="entry name" value="THIOL:DISULFIDE INTERCHANGE PROTEIN DSBC-RELATED"/>
    <property type="match status" value="1"/>
</dbReference>
<protein>
    <recommendedName>
        <fullName evidence="10">Thiol:disulfide interchange protein</fullName>
    </recommendedName>
</protein>
<comment type="subcellular location">
    <subcellularLocation>
        <location evidence="1">Periplasm</location>
    </subcellularLocation>
</comment>
<keyword evidence="3" id="KW-0732">Signal</keyword>
<dbReference type="AlphaFoldDB" id="A0A381PDY4"/>
<organism evidence="9">
    <name type="scientific">marine metagenome</name>
    <dbReference type="NCBI Taxonomy" id="408172"/>
    <lineage>
        <taxon>unclassified sequences</taxon>
        <taxon>metagenomes</taxon>
        <taxon>ecological metagenomes</taxon>
    </lineage>
</organism>
<dbReference type="InterPro" id="IPR009094">
    <property type="entry name" value="DiS-bond_isomerase_DsbC/G_N_sf"/>
</dbReference>
<dbReference type="CDD" id="cd03020">
    <property type="entry name" value="DsbA_DsbC_DsbG"/>
    <property type="match status" value="1"/>
</dbReference>
<dbReference type="SUPFAM" id="SSF52833">
    <property type="entry name" value="Thioredoxin-like"/>
    <property type="match status" value="1"/>
</dbReference>
<dbReference type="Gene3D" id="3.40.30.10">
    <property type="entry name" value="Glutaredoxin"/>
    <property type="match status" value="1"/>
</dbReference>
<dbReference type="InterPro" id="IPR036249">
    <property type="entry name" value="Thioredoxin-like_sf"/>
</dbReference>
<dbReference type="Pfam" id="PF10411">
    <property type="entry name" value="DsbC_N"/>
    <property type="match status" value="1"/>
</dbReference>
<evidence type="ECO:0000259" key="8">
    <source>
        <dbReference type="Pfam" id="PF13098"/>
    </source>
</evidence>
<evidence type="ECO:0008006" key="10">
    <source>
        <dbReference type="Google" id="ProtNLM"/>
    </source>
</evidence>
<keyword evidence="6" id="KW-0676">Redox-active center</keyword>
<keyword evidence="4" id="KW-0574">Periplasm</keyword>
<dbReference type="Pfam" id="PF13098">
    <property type="entry name" value="Thioredoxin_2"/>
    <property type="match status" value="1"/>
</dbReference>
<comment type="similarity">
    <text evidence="2">Belongs to the thioredoxin family. DsbC subfamily.</text>
</comment>
<dbReference type="EMBL" id="UINC01000932">
    <property type="protein sequence ID" value="SUZ64359.1"/>
    <property type="molecule type" value="Genomic_DNA"/>
</dbReference>
<feature type="domain" description="Disulphide bond isomerase DsbC/G N-terminal" evidence="7">
    <location>
        <begin position="57"/>
        <end position="126"/>
    </location>
</feature>
<dbReference type="Gene3D" id="3.10.450.70">
    <property type="entry name" value="Disulphide bond isomerase, DsbC/G, N-terminal"/>
    <property type="match status" value="1"/>
</dbReference>
<evidence type="ECO:0000256" key="3">
    <source>
        <dbReference type="ARBA" id="ARBA00022729"/>
    </source>
</evidence>
<evidence type="ECO:0000259" key="7">
    <source>
        <dbReference type="Pfam" id="PF10411"/>
    </source>
</evidence>
<reference evidence="9" key="1">
    <citation type="submission" date="2018-05" db="EMBL/GenBank/DDBJ databases">
        <authorList>
            <person name="Lanie J.A."/>
            <person name="Ng W.-L."/>
            <person name="Kazmierczak K.M."/>
            <person name="Andrzejewski T.M."/>
            <person name="Davidsen T.M."/>
            <person name="Wayne K.J."/>
            <person name="Tettelin H."/>
            <person name="Glass J.I."/>
            <person name="Rusch D."/>
            <person name="Podicherti R."/>
            <person name="Tsui H.-C.T."/>
            <person name="Winkler M.E."/>
        </authorList>
    </citation>
    <scope>NUCLEOTIDE SEQUENCE</scope>
</reference>
<feature type="domain" description="Thioredoxin-like fold" evidence="8">
    <location>
        <begin position="157"/>
        <end position="276"/>
    </location>
</feature>
<dbReference type="InterPro" id="IPR033954">
    <property type="entry name" value="DiS-bond_Isoase_DsbC/G"/>
</dbReference>
<dbReference type="GO" id="GO:0042597">
    <property type="term" value="C:periplasmic space"/>
    <property type="evidence" value="ECO:0007669"/>
    <property type="project" value="UniProtKB-SubCell"/>
</dbReference>
<sequence>MESNNSVFFSALKRTRLNILAVIENWRIIMKINIKSVMALCSLFLTLMPISLAQNSAAPQSLREKLVQAIEFASQNQLQIISLKATPLSTIYEVELSTGEILYSDISGDYLFVGDMYQTTGSGLLNLSAGTRQIRTQQKIAAIPEDEMIIFTPESEIKATLTVFTDVDCTYCRALHRDMATILDKGIQVRYLAYPRGGENAESYEKMISVWCSDDRHKTLTQAKNGQNLPERDCESPVLAHYLLGNELGISGTPALVFPDGRLIPGYVEVDRLVTMLQVD</sequence>
<dbReference type="SUPFAM" id="SSF54423">
    <property type="entry name" value="DsbC/DsbG N-terminal domain-like"/>
    <property type="match status" value="1"/>
</dbReference>
<evidence type="ECO:0000256" key="6">
    <source>
        <dbReference type="ARBA" id="ARBA00023284"/>
    </source>
</evidence>
<evidence type="ECO:0000256" key="1">
    <source>
        <dbReference type="ARBA" id="ARBA00004418"/>
    </source>
</evidence>
<dbReference type="InterPro" id="IPR012336">
    <property type="entry name" value="Thioredoxin-like_fold"/>
</dbReference>
<accession>A0A381PDY4</accession>
<gene>
    <name evidence="9" type="ORF">METZ01_LOCUS17213</name>
</gene>
<dbReference type="InterPro" id="IPR051470">
    <property type="entry name" value="Thiol:disulfide_interchange"/>
</dbReference>
<evidence type="ECO:0000256" key="5">
    <source>
        <dbReference type="ARBA" id="ARBA00023157"/>
    </source>
</evidence>
<name>A0A381PDY4_9ZZZZ</name>
<dbReference type="InterPro" id="IPR018950">
    <property type="entry name" value="DiS-bond_isomerase_DsbC/G_N"/>
</dbReference>
<keyword evidence="5" id="KW-1015">Disulfide bond</keyword>